<dbReference type="InterPro" id="IPR003477">
    <property type="entry name" value="PemK-like"/>
</dbReference>
<evidence type="ECO:0000313" key="4">
    <source>
        <dbReference type="Proteomes" id="UP000631421"/>
    </source>
</evidence>
<dbReference type="GO" id="GO:0006402">
    <property type="term" value="P:mRNA catabolic process"/>
    <property type="evidence" value="ECO:0007669"/>
    <property type="project" value="TreeGrafter"/>
</dbReference>
<dbReference type="EMBL" id="JACJPY010000057">
    <property type="protein sequence ID" value="MBD2151544.1"/>
    <property type="molecule type" value="Genomic_DNA"/>
</dbReference>
<dbReference type="InterPro" id="IPR011067">
    <property type="entry name" value="Plasmid_toxin/cell-grow_inhib"/>
</dbReference>
<organism evidence="3 4">
    <name type="scientific">Pseudanabaena cinerea FACHB-1277</name>
    <dbReference type="NCBI Taxonomy" id="2949581"/>
    <lineage>
        <taxon>Bacteria</taxon>
        <taxon>Bacillati</taxon>
        <taxon>Cyanobacteriota</taxon>
        <taxon>Cyanophyceae</taxon>
        <taxon>Pseudanabaenales</taxon>
        <taxon>Pseudanabaenaceae</taxon>
        <taxon>Pseudanabaena</taxon>
        <taxon>Pseudanabaena cinerea</taxon>
    </lineage>
</organism>
<dbReference type="PANTHER" id="PTHR33988">
    <property type="entry name" value="ENDORIBONUCLEASE MAZF-RELATED"/>
    <property type="match status" value="1"/>
</dbReference>
<keyword evidence="2" id="KW-1277">Toxin-antitoxin system</keyword>
<evidence type="ECO:0000256" key="2">
    <source>
        <dbReference type="ARBA" id="ARBA00022649"/>
    </source>
</evidence>
<reference evidence="3" key="2">
    <citation type="submission" date="2020-08" db="EMBL/GenBank/DDBJ databases">
        <authorList>
            <person name="Chen M."/>
            <person name="Teng W."/>
            <person name="Zhao L."/>
            <person name="Hu C."/>
            <person name="Zhou Y."/>
            <person name="Han B."/>
            <person name="Song L."/>
            <person name="Shu W."/>
        </authorList>
    </citation>
    <scope>NUCLEOTIDE SEQUENCE</scope>
    <source>
        <strain evidence="3">FACHB-1277</strain>
    </source>
</reference>
<evidence type="ECO:0000313" key="3">
    <source>
        <dbReference type="EMBL" id="MBD2151544.1"/>
    </source>
</evidence>
<comment type="similarity">
    <text evidence="1">Belongs to the PemK/MazF family.</text>
</comment>
<dbReference type="PANTHER" id="PTHR33988:SF3">
    <property type="entry name" value="ENDORIBONUCLEASE TOXIN CHPB-RELATED"/>
    <property type="match status" value="1"/>
</dbReference>
<reference evidence="3" key="1">
    <citation type="journal article" date="2015" name="ISME J.">
        <title>Draft Genome Sequence of Streptomyces incarnatus NRRL8089, which Produces the Nucleoside Antibiotic Sinefungin.</title>
        <authorList>
            <person name="Oshima K."/>
            <person name="Hattori M."/>
            <person name="Shimizu H."/>
            <person name="Fukuda K."/>
            <person name="Nemoto M."/>
            <person name="Inagaki K."/>
            <person name="Tamura T."/>
        </authorList>
    </citation>
    <scope>NUCLEOTIDE SEQUENCE</scope>
    <source>
        <strain evidence="3">FACHB-1277</strain>
    </source>
</reference>
<proteinExistence type="inferred from homology"/>
<dbReference type="Gene3D" id="2.30.30.110">
    <property type="match status" value="1"/>
</dbReference>
<dbReference type="GO" id="GO:0003677">
    <property type="term" value="F:DNA binding"/>
    <property type="evidence" value="ECO:0007669"/>
    <property type="project" value="InterPro"/>
</dbReference>
<dbReference type="GO" id="GO:0016075">
    <property type="term" value="P:rRNA catabolic process"/>
    <property type="evidence" value="ECO:0007669"/>
    <property type="project" value="TreeGrafter"/>
</dbReference>
<evidence type="ECO:0000256" key="1">
    <source>
        <dbReference type="ARBA" id="ARBA00007521"/>
    </source>
</evidence>
<sequence length="106" mass="11507">MKSQPLKCGDVVFVNLPSHNPKGHEQEGRRPAVIVGVPLENVRYPVVVVVPLTTQFGGWVDRNSALYPIIQAGTAGLPQKSVALCDQIRAVDIQRVIGYLGSLSFE</sequence>
<name>A0A926UUX3_9CYAN</name>
<dbReference type="Proteomes" id="UP000631421">
    <property type="component" value="Unassembled WGS sequence"/>
</dbReference>
<dbReference type="SUPFAM" id="SSF50118">
    <property type="entry name" value="Cell growth inhibitor/plasmid maintenance toxic component"/>
    <property type="match status" value="1"/>
</dbReference>
<dbReference type="Pfam" id="PF02452">
    <property type="entry name" value="PemK_toxin"/>
    <property type="match status" value="1"/>
</dbReference>
<dbReference type="GO" id="GO:0004521">
    <property type="term" value="F:RNA endonuclease activity"/>
    <property type="evidence" value="ECO:0007669"/>
    <property type="project" value="TreeGrafter"/>
</dbReference>
<dbReference type="AlphaFoldDB" id="A0A926UUX3"/>
<comment type="caution">
    <text evidence="3">The sequence shown here is derived from an EMBL/GenBank/DDBJ whole genome shotgun (WGS) entry which is preliminary data.</text>
</comment>
<dbReference type="RefSeq" id="WP_190351964.1">
    <property type="nucleotide sequence ID" value="NZ_JACJPY010000057.1"/>
</dbReference>
<gene>
    <name evidence="3" type="ORF">H6F44_15650</name>
</gene>
<accession>A0A926UUX3</accession>
<protein>
    <submittedName>
        <fullName evidence="3">Type II toxin-antitoxin system PemK/MazF family toxin</fullName>
    </submittedName>
</protein>
<keyword evidence="4" id="KW-1185">Reference proteome</keyword>